<reference evidence="2 3" key="1">
    <citation type="submission" date="2020-06" db="EMBL/GenBank/DDBJ databases">
        <title>Sulfitobacter algicola sp. nov., isolated from green algae.</title>
        <authorList>
            <person name="Wang C."/>
        </authorList>
    </citation>
    <scope>NUCLEOTIDE SEQUENCE [LARGE SCALE GENOMIC DNA]</scope>
    <source>
        <strain evidence="2 3">1151</strain>
    </source>
</reference>
<feature type="domain" description="EVE" evidence="1">
    <location>
        <begin position="4"/>
        <end position="137"/>
    </location>
</feature>
<protein>
    <submittedName>
        <fullName evidence="2">EVE domain-containing protein</fullName>
    </submittedName>
</protein>
<gene>
    <name evidence="2" type="ORF">HRQ87_00405</name>
</gene>
<dbReference type="Proteomes" id="UP000777935">
    <property type="component" value="Unassembled WGS sequence"/>
</dbReference>
<dbReference type="EMBL" id="JABUFE010000001">
    <property type="protein sequence ID" value="NSX53257.1"/>
    <property type="molecule type" value="Genomic_DNA"/>
</dbReference>
<dbReference type="Pfam" id="PF01878">
    <property type="entry name" value="EVE"/>
    <property type="match status" value="1"/>
</dbReference>
<dbReference type="Gene3D" id="3.10.590.10">
    <property type="entry name" value="ph1033 like domains"/>
    <property type="match status" value="1"/>
</dbReference>
<proteinExistence type="predicted"/>
<organism evidence="2 3">
    <name type="scientific">Parasulfitobacter algicola</name>
    <dbReference type="NCBI Taxonomy" id="2614809"/>
    <lineage>
        <taxon>Bacteria</taxon>
        <taxon>Pseudomonadati</taxon>
        <taxon>Pseudomonadota</taxon>
        <taxon>Alphaproteobacteria</taxon>
        <taxon>Rhodobacterales</taxon>
        <taxon>Roseobacteraceae</taxon>
        <taxon>Parasulfitobacter</taxon>
    </lineage>
</organism>
<name>A0ABX2IR35_9RHOB</name>
<dbReference type="SUPFAM" id="SSF88697">
    <property type="entry name" value="PUA domain-like"/>
    <property type="match status" value="1"/>
</dbReference>
<sequence length="145" mass="16152">MGTRYWIGVADKSYVTAAVTENICLFSGGQKAVIQNMNSGDGVIYYSPKQSHSGGALQCFTALGQVVGDTVYYKDDWPDHPKFKAWVRTCSYEKTGDTAVQSVLDRLEFIIDTTDWGVSFEQAQFEISENDFNMLAKAMRSECSD</sequence>
<dbReference type="InterPro" id="IPR002740">
    <property type="entry name" value="EVE_domain"/>
</dbReference>
<accession>A0ABX2IR35</accession>
<dbReference type="RefSeq" id="WP_174134383.1">
    <property type="nucleotide sequence ID" value="NZ_JABUFE010000001.1"/>
</dbReference>
<evidence type="ECO:0000313" key="2">
    <source>
        <dbReference type="EMBL" id="NSX53257.1"/>
    </source>
</evidence>
<comment type="caution">
    <text evidence="2">The sequence shown here is derived from an EMBL/GenBank/DDBJ whole genome shotgun (WGS) entry which is preliminary data.</text>
</comment>
<dbReference type="InterPro" id="IPR015947">
    <property type="entry name" value="PUA-like_sf"/>
</dbReference>
<evidence type="ECO:0000259" key="1">
    <source>
        <dbReference type="Pfam" id="PF01878"/>
    </source>
</evidence>
<evidence type="ECO:0000313" key="3">
    <source>
        <dbReference type="Proteomes" id="UP000777935"/>
    </source>
</evidence>
<keyword evidence="3" id="KW-1185">Reference proteome</keyword>